<comment type="caution">
    <text evidence="1">The sequence shown here is derived from an EMBL/GenBank/DDBJ whole genome shotgun (WGS) entry which is preliminary data.</text>
</comment>
<sequence length="252" mass="27836">MRTFFLLSLLVLLFATCGKKTTGGADGRDGLTTTNKAARVIKGLEDGAFSTQYLEGKARVEVKSRDLNIGGTAVIRLEKDRAIWMSVKKFGFEGARALIRPDSFFVVNRLNGDYTAEPLSYLEQKYKIPARFDLLQEIVLGNAVFFSRDLTLAAEGEQYRLTGKDTRFATEHLVDGRGFRLLEMHLTELGQNRKLSIQNAGFQAVAAPGGQSDFAHERTVVIDAAATGRAELDLTFTSLEFTGPLAMPFTRK</sequence>
<name>A0A923TA23_9BACT</name>
<accession>A0A923TA23</accession>
<reference evidence="1" key="1">
    <citation type="submission" date="2020-08" db="EMBL/GenBank/DDBJ databases">
        <title>Lewinella bacteria from marine environments.</title>
        <authorList>
            <person name="Zhong Y."/>
        </authorList>
    </citation>
    <scope>NUCLEOTIDE SEQUENCE</scope>
    <source>
        <strain evidence="1">KCTC 42187</strain>
    </source>
</reference>
<dbReference type="AlphaFoldDB" id="A0A923TA23"/>
<keyword evidence="2" id="KW-1185">Reference proteome</keyword>
<dbReference type="RefSeq" id="WP_187468135.1">
    <property type="nucleotide sequence ID" value="NZ_JACSIT010000149.1"/>
</dbReference>
<organism evidence="1 2">
    <name type="scientific">Neolewinella lacunae</name>
    <dbReference type="NCBI Taxonomy" id="1517758"/>
    <lineage>
        <taxon>Bacteria</taxon>
        <taxon>Pseudomonadati</taxon>
        <taxon>Bacteroidota</taxon>
        <taxon>Saprospiria</taxon>
        <taxon>Saprospirales</taxon>
        <taxon>Lewinellaceae</taxon>
        <taxon>Neolewinella</taxon>
    </lineage>
</organism>
<dbReference type="EMBL" id="JACSIT010000149">
    <property type="protein sequence ID" value="MBC6996116.1"/>
    <property type="molecule type" value="Genomic_DNA"/>
</dbReference>
<dbReference type="InterPro" id="IPR025634">
    <property type="entry name" value="DUF4292"/>
</dbReference>
<protein>
    <submittedName>
        <fullName evidence="1">DUF4292 domain-containing protein</fullName>
    </submittedName>
</protein>
<proteinExistence type="predicted"/>
<dbReference type="Pfam" id="PF14125">
    <property type="entry name" value="DUF4292"/>
    <property type="match status" value="1"/>
</dbReference>
<evidence type="ECO:0000313" key="1">
    <source>
        <dbReference type="EMBL" id="MBC6996116.1"/>
    </source>
</evidence>
<dbReference type="Proteomes" id="UP000650081">
    <property type="component" value="Unassembled WGS sequence"/>
</dbReference>
<gene>
    <name evidence="1" type="ORF">H9S92_18240</name>
</gene>
<evidence type="ECO:0000313" key="2">
    <source>
        <dbReference type="Proteomes" id="UP000650081"/>
    </source>
</evidence>